<comment type="caution">
    <text evidence="1">The sequence shown here is derived from an EMBL/GenBank/DDBJ whole genome shotgun (WGS) entry which is preliminary data.</text>
</comment>
<accession>A0ABR2ZL45</accession>
<dbReference type="EMBL" id="JBBXMP010000116">
    <property type="protein sequence ID" value="KAL0062035.1"/>
    <property type="molecule type" value="Genomic_DNA"/>
</dbReference>
<gene>
    <name evidence="1" type="ORF">AAF712_011113</name>
</gene>
<evidence type="ECO:0000313" key="1">
    <source>
        <dbReference type="EMBL" id="KAL0062035.1"/>
    </source>
</evidence>
<reference evidence="1 2" key="1">
    <citation type="submission" date="2024-05" db="EMBL/GenBank/DDBJ databases">
        <title>A draft genome resource for the thread blight pathogen Marasmius tenuissimus strain MS-2.</title>
        <authorList>
            <person name="Yulfo-Soto G.E."/>
            <person name="Baruah I.K."/>
            <person name="Amoako-Attah I."/>
            <person name="Bukari Y."/>
            <person name="Meinhardt L.W."/>
            <person name="Bailey B.A."/>
            <person name="Cohen S.P."/>
        </authorList>
    </citation>
    <scope>NUCLEOTIDE SEQUENCE [LARGE SCALE GENOMIC DNA]</scope>
    <source>
        <strain evidence="1 2">MS-2</strain>
    </source>
</reference>
<dbReference type="Proteomes" id="UP001437256">
    <property type="component" value="Unassembled WGS sequence"/>
</dbReference>
<keyword evidence="2" id="KW-1185">Reference proteome</keyword>
<name>A0ABR2ZL45_9AGAR</name>
<proteinExistence type="predicted"/>
<organism evidence="1 2">
    <name type="scientific">Marasmius tenuissimus</name>
    <dbReference type="NCBI Taxonomy" id="585030"/>
    <lineage>
        <taxon>Eukaryota</taxon>
        <taxon>Fungi</taxon>
        <taxon>Dikarya</taxon>
        <taxon>Basidiomycota</taxon>
        <taxon>Agaricomycotina</taxon>
        <taxon>Agaricomycetes</taxon>
        <taxon>Agaricomycetidae</taxon>
        <taxon>Agaricales</taxon>
        <taxon>Marasmiineae</taxon>
        <taxon>Marasmiaceae</taxon>
        <taxon>Marasmius</taxon>
    </lineage>
</organism>
<sequence>MSSTTANLTEWAQSNISKIFEISTDSSEKDNLQQLFETVFAPNVQILMNHEAISLDEFEGRISKTFATANASVEWKDVMEVPAENGTDEKQASTLLLWLLLSLTLQL</sequence>
<protein>
    <submittedName>
        <fullName evidence="1">Uncharacterized protein</fullName>
    </submittedName>
</protein>
<evidence type="ECO:0000313" key="2">
    <source>
        <dbReference type="Proteomes" id="UP001437256"/>
    </source>
</evidence>